<comment type="similarity">
    <text evidence="8 9">Belongs to the TonB-dependent receptor family.</text>
</comment>
<evidence type="ECO:0000259" key="11">
    <source>
        <dbReference type="Pfam" id="PF00593"/>
    </source>
</evidence>
<keyword evidence="7 8" id="KW-0998">Cell outer membrane</keyword>
<dbReference type="InterPro" id="IPR037066">
    <property type="entry name" value="Plug_dom_sf"/>
</dbReference>
<comment type="caution">
    <text evidence="13">The sequence shown here is derived from an EMBL/GenBank/DDBJ whole genome shotgun (WGS) entry which is preliminary data.</text>
</comment>
<evidence type="ECO:0000313" key="14">
    <source>
        <dbReference type="Proteomes" id="UP000538670"/>
    </source>
</evidence>
<keyword evidence="10" id="KW-0732">Signal</keyword>
<dbReference type="NCBIfam" id="TIGR01782">
    <property type="entry name" value="TonB-Xanth-Caul"/>
    <property type="match status" value="1"/>
</dbReference>
<feature type="chain" id="PRO_5031313742" evidence="10">
    <location>
        <begin position="29"/>
        <end position="882"/>
    </location>
</feature>
<evidence type="ECO:0000256" key="5">
    <source>
        <dbReference type="ARBA" id="ARBA00023077"/>
    </source>
</evidence>
<evidence type="ECO:0000256" key="4">
    <source>
        <dbReference type="ARBA" id="ARBA00022692"/>
    </source>
</evidence>
<evidence type="ECO:0000259" key="12">
    <source>
        <dbReference type="Pfam" id="PF07715"/>
    </source>
</evidence>
<dbReference type="PROSITE" id="PS52016">
    <property type="entry name" value="TONB_DEPENDENT_REC_3"/>
    <property type="match status" value="1"/>
</dbReference>
<dbReference type="Gene3D" id="2.40.170.20">
    <property type="entry name" value="TonB-dependent receptor, beta-barrel domain"/>
    <property type="match status" value="1"/>
</dbReference>
<dbReference type="InterPro" id="IPR000531">
    <property type="entry name" value="Beta-barrel_TonB"/>
</dbReference>
<gene>
    <name evidence="13" type="ORF">GGR48_003139</name>
</gene>
<evidence type="ECO:0000256" key="7">
    <source>
        <dbReference type="ARBA" id="ARBA00023237"/>
    </source>
</evidence>
<sequence>MTMFLGAARARLLCCASSLLLTAIPAQAENPAASDRPDSVPPQSDIVVTAERLATARKEQSPAVVDSIVYDDVETIAADGNIAEQLRLLPGISTIDEGDAPRFVTIRGISPDLNQTTIDGITLASIGNDGEGSRMINLQIIPSELSQRTDVYKTFTAEQDGGAIGGIVDIITRSPLDLKRRYTLLDGYGSYQSFRGPDGRNTIGGSAQHWGGGAKGVFADRFGSQGQFGILLSARYQSRTRNSAKWWQPVKNYFDDRGRLLSGPEAGNWDGRAVPGDHSYGSYTNRLRTAGSSGKLEWQASDRVRASLLGFGYRLWESSTMNKNDFYTRSTIVARTPTGGRSQVNSIYSRYRYDTWDKKTYGGIASVGWRGDMSHLDVRGGYTRAIYDNVQPYVGVRTYPSRLFLDWEDGSDATGGIPRVTGISDPAAPFSSIYKLSTANITERSAREGLADLRVDYAWNTEAGDRGFGLATGIEFRRLDLSRDLNVNTYRLGRVMTDYMVDPGYLPVGSAVTFPWIDYNRAKDGLWRQIGLDARATAYQAAASDYRYVERLWTPYLSLHHASDATRLVAGVRYDHIGFDAYQPVIRSGVVLPGQTVRRGGYAYLLPSFAADHDLADGTKLRFAYSRTLGRPTPGDIAQPETITCGEEDEEAGGPECAIRRGNPGLRPRRADNLDVGAEYYFGTHGVIGVAAFAKWIKDDIYVLRSLQQVDGTTYAVREPTNAESSRLYGIEFQIAERNVDILGRKVDPFFNVTLLDGRMRVTGEETGTRTVDRLMYQPRVTVGGGATVRLPEIAGAIRATVSHRSDSLTALGVTPKDDSGRAGLTVVNAALWHKVLPHVTFKYEINNLFDDQPKFLVGNRLQYVSEIDNYGRAAFFHIVLN</sequence>
<feature type="domain" description="TonB-dependent receptor plug" evidence="12">
    <location>
        <begin position="58"/>
        <end position="167"/>
    </location>
</feature>
<dbReference type="Pfam" id="PF07715">
    <property type="entry name" value="Plug"/>
    <property type="match status" value="1"/>
</dbReference>
<evidence type="ECO:0000256" key="10">
    <source>
        <dbReference type="SAM" id="SignalP"/>
    </source>
</evidence>
<dbReference type="InterPro" id="IPR010104">
    <property type="entry name" value="TonB_rcpt_bac"/>
</dbReference>
<protein>
    <submittedName>
        <fullName evidence="13">TonB-dependent receptor</fullName>
    </submittedName>
</protein>
<dbReference type="Proteomes" id="UP000538670">
    <property type="component" value="Unassembled WGS sequence"/>
</dbReference>
<dbReference type="Gene3D" id="2.170.130.10">
    <property type="entry name" value="TonB-dependent receptor, plug domain"/>
    <property type="match status" value="1"/>
</dbReference>
<keyword evidence="4 8" id="KW-0812">Transmembrane</keyword>
<dbReference type="PANTHER" id="PTHR40980">
    <property type="entry name" value="PLUG DOMAIN-CONTAINING PROTEIN"/>
    <property type="match status" value="1"/>
</dbReference>
<dbReference type="GO" id="GO:0009279">
    <property type="term" value="C:cell outer membrane"/>
    <property type="evidence" value="ECO:0007669"/>
    <property type="project" value="UniProtKB-SubCell"/>
</dbReference>
<feature type="signal peptide" evidence="10">
    <location>
        <begin position="1"/>
        <end position="28"/>
    </location>
</feature>
<dbReference type="InterPro" id="IPR039426">
    <property type="entry name" value="TonB-dep_rcpt-like"/>
</dbReference>
<dbReference type="Pfam" id="PF00593">
    <property type="entry name" value="TonB_dep_Rec_b-barrel"/>
    <property type="match status" value="1"/>
</dbReference>
<evidence type="ECO:0000256" key="6">
    <source>
        <dbReference type="ARBA" id="ARBA00023136"/>
    </source>
</evidence>
<evidence type="ECO:0000256" key="3">
    <source>
        <dbReference type="ARBA" id="ARBA00022452"/>
    </source>
</evidence>
<keyword evidence="2 8" id="KW-0813">Transport</keyword>
<keyword evidence="5 9" id="KW-0798">TonB box</keyword>
<dbReference type="InterPro" id="IPR012910">
    <property type="entry name" value="Plug_dom"/>
</dbReference>
<organism evidence="13 14">
    <name type="scientific">Sphingomonas pseudosanguinis</name>
    <dbReference type="NCBI Taxonomy" id="413712"/>
    <lineage>
        <taxon>Bacteria</taxon>
        <taxon>Pseudomonadati</taxon>
        <taxon>Pseudomonadota</taxon>
        <taxon>Alphaproteobacteria</taxon>
        <taxon>Sphingomonadales</taxon>
        <taxon>Sphingomonadaceae</taxon>
        <taxon>Sphingomonas</taxon>
    </lineage>
</organism>
<dbReference type="PANTHER" id="PTHR40980:SF4">
    <property type="entry name" value="TONB-DEPENDENT RECEPTOR-LIKE BETA-BARREL DOMAIN-CONTAINING PROTEIN"/>
    <property type="match status" value="1"/>
</dbReference>
<evidence type="ECO:0000256" key="2">
    <source>
        <dbReference type="ARBA" id="ARBA00022448"/>
    </source>
</evidence>
<keyword evidence="13" id="KW-0675">Receptor</keyword>
<reference evidence="13 14" key="1">
    <citation type="submission" date="2020-08" db="EMBL/GenBank/DDBJ databases">
        <title>Genomic Encyclopedia of Type Strains, Phase IV (KMG-IV): sequencing the most valuable type-strain genomes for metagenomic binning, comparative biology and taxonomic classification.</title>
        <authorList>
            <person name="Goeker M."/>
        </authorList>
    </citation>
    <scope>NUCLEOTIDE SEQUENCE [LARGE SCALE GENOMIC DNA]</scope>
    <source>
        <strain evidence="13 14">DSM 19512</strain>
    </source>
</reference>
<name>A0A7W6AFF1_9SPHN</name>
<evidence type="ECO:0000313" key="13">
    <source>
        <dbReference type="EMBL" id="MBB3880690.1"/>
    </source>
</evidence>
<proteinExistence type="inferred from homology"/>
<keyword evidence="14" id="KW-1185">Reference proteome</keyword>
<evidence type="ECO:0000256" key="1">
    <source>
        <dbReference type="ARBA" id="ARBA00004571"/>
    </source>
</evidence>
<evidence type="ECO:0000256" key="8">
    <source>
        <dbReference type="PROSITE-ProRule" id="PRU01360"/>
    </source>
</evidence>
<dbReference type="EMBL" id="JACIDH010000019">
    <property type="protein sequence ID" value="MBB3880690.1"/>
    <property type="molecule type" value="Genomic_DNA"/>
</dbReference>
<dbReference type="RefSeq" id="WP_183952732.1">
    <property type="nucleotide sequence ID" value="NZ_JACIDH010000019.1"/>
</dbReference>
<dbReference type="AlphaFoldDB" id="A0A7W6AFF1"/>
<keyword evidence="3 8" id="KW-1134">Transmembrane beta strand</keyword>
<evidence type="ECO:0000256" key="9">
    <source>
        <dbReference type="RuleBase" id="RU003357"/>
    </source>
</evidence>
<comment type="subcellular location">
    <subcellularLocation>
        <location evidence="1 8">Cell outer membrane</location>
        <topology evidence="1 8">Multi-pass membrane protein</topology>
    </subcellularLocation>
</comment>
<keyword evidence="6 8" id="KW-0472">Membrane</keyword>
<dbReference type="SUPFAM" id="SSF56935">
    <property type="entry name" value="Porins"/>
    <property type="match status" value="1"/>
</dbReference>
<dbReference type="InterPro" id="IPR036942">
    <property type="entry name" value="Beta-barrel_TonB_sf"/>
</dbReference>
<accession>A0A7W6AFF1</accession>
<feature type="domain" description="TonB-dependent receptor-like beta-barrel" evidence="11">
    <location>
        <begin position="456"/>
        <end position="849"/>
    </location>
</feature>